<proteinExistence type="predicted"/>
<organism evidence="1">
    <name type="scientific">Manihot esculenta</name>
    <name type="common">Cassava</name>
    <name type="synonym">Jatropha manihot</name>
    <dbReference type="NCBI Taxonomy" id="3983"/>
    <lineage>
        <taxon>Eukaryota</taxon>
        <taxon>Viridiplantae</taxon>
        <taxon>Streptophyta</taxon>
        <taxon>Embryophyta</taxon>
        <taxon>Tracheophyta</taxon>
        <taxon>Spermatophyta</taxon>
        <taxon>Magnoliopsida</taxon>
        <taxon>eudicotyledons</taxon>
        <taxon>Gunneridae</taxon>
        <taxon>Pentapetalae</taxon>
        <taxon>rosids</taxon>
        <taxon>fabids</taxon>
        <taxon>Malpighiales</taxon>
        <taxon>Euphorbiaceae</taxon>
        <taxon>Crotonoideae</taxon>
        <taxon>Manihoteae</taxon>
        <taxon>Manihot</taxon>
    </lineage>
</organism>
<sequence length="37" mass="4004">MIIPPWSCKTIAAKQRWFILSRAKSKLALGQCAGGGD</sequence>
<protein>
    <submittedName>
        <fullName evidence="1">Uncharacterized protein</fullName>
    </submittedName>
</protein>
<evidence type="ECO:0000313" key="1">
    <source>
        <dbReference type="EMBL" id="OAY54229.1"/>
    </source>
</evidence>
<reference evidence="1" key="1">
    <citation type="submission" date="2016-02" db="EMBL/GenBank/DDBJ databases">
        <title>WGS assembly of Manihot esculenta.</title>
        <authorList>
            <person name="Bredeson J.V."/>
            <person name="Prochnik S.E."/>
            <person name="Lyons J.B."/>
            <person name="Schmutz J."/>
            <person name="Grimwood J."/>
            <person name="Vrebalov J."/>
            <person name="Bart R.S."/>
            <person name="Amuge T."/>
            <person name="Ferguson M.E."/>
            <person name="Green R."/>
            <person name="Putnam N."/>
            <person name="Stites J."/>
            <person name="Rounsley S."/>
            <person name="Rokhsar D.S."/>
        </authorList>
    </citation>
    <scope>NUCLEOTIDE SEQUENCE [LARGE SCALE GENOMIC DNA]</scope>
    <source>
        <tissue evidence="1">Leaf</tissue>
    </source>
</reference>
<dbReference type="EMBL" id="CM004389">
    <property type="protein sequence ID" value="OAY54229.1"/>
    <property type="molecule type" value="Genomic_DNA"/>
</dbReference>
<accession>A0A2C9W4V5</accession>
<name>A0A2C9W4V5_MANES</name>
<gene>
    <name evidence="1" type="ORF">MANES_03G058300</name>
</gene>
<dbReference type="AlphaFoldDB" id="A0A2C9W4V5"/>